<organism evidence="1 2">
    <name type="scientific">Ramazzottius varieornatus</name>
    <name type="common">Water bear</name>
    <name type="synonym">Tardigrade</name>
    <dbReference type="NCBI Taxonomy" id="947166"/>
    <lineage>
        <taxon>Eukaryota</taxon>
        <taxon>Metazoa</taxon>
        <taxon>Ecdysozoa</taxon>
        <taxon>Tardigrada</taxon>
        <taxon>Eutardigrada</taxon>
        <taxon>Parachela</taxon>
        <taxon>Hypsibioidea</taxon>
        <taxon>Ramazzottiidae</taxon>
        <taxon>Ramazzottius</taxon>
    </lineage>
</organism>
<reference evidence="1 2" key="1">
    <citation type="journal article" date="2016" name="Nat. Commun.">
        <title>Extremotolerant tardigrade genome and improved radiotolerance of human cultured cells by tardigrade-unique protein.</title>
        <authorList>
            <person name="Hashimoto T."/>
            <person name="Horikawa D.D."/>
            <person name="Saito Y."/>
            <person name="Kuwahara H."/>
            <person name="Kozuka-Hata H."/>
            <person name="Shin-I T."/>
            <person name="Minakuchi Y."/>
            <person name="Ohishi K."/>
            <person name="Motoyama A."/>
            <person name="Aizu T."/>
            <person name="Enomoto A."/>
            <person name="Kondo K."/>
            <person name="Tanaka S."/>
            <person name="Hara Y."/>
            <person name="Koshikawa S."/>
            <person name="Sagara H."/>
            <person name="Miura T."/>
            <person name="Yokobori S."/>
            <person name="Miyagawa K."/>
            <person name="Suzuki Y."/>
            <person name="Kubo T."/>
            <person name="Oyama M."/>
            <person name="Kohara Y."/>
            <person name="Fujiyama A."/>
            <person name="Arakawa K."/>
            <person name="Katayama T."/>
            <person name="Toyoda A."/>
            <person name="Kunieda T."/>
        </authorList>
    </citation>
    <scope>NUCLEOTIDE SEQUENCE [LARGE SCALE GENOMIC DNA]</scope>
    <source>
        <strain evidence="1 2">YOKOZUNA-1</strain>
    </source>
</reference>
<name>A0A1D1W2Q9_RAMVA</name>
<dbReference type="Proteomes" id="UP000186922">
    <property type="component" value="Unassembled WGS sequence"/>
</dbReference>
<dbReference type="GO" id="GO:0006364">
    <property type="term" value="P:rRNA processing"/>
    <property type="evidence" value="ECO:0007669"/>
    <property type="project" value="InterPro"/>
</dbReference>
<sequence length="292" mass="32972">MAAVSPCITRCLRRPYMRTVLSSPFNDTSVSSFHSDAPLCVSGVPQWVANSKITRKANKQLTKMINRTVEREKIRKSAGQMMDPTKFEYDTPWSSHRVREFEPRRVRVVEHLLMSHISELLATEEFSSDFVDLSVEITTVQLAKGYGLVNVLWIPINNAPNQVAYDKLRALSARLRQELNAMQLMGKVPRIEFVQDRTATRLRELEANFSQVEFDQPPADGLDFTEGDIMEITVSAHPVKGVQTTVTGTEINPLDFGDLPEKRHDLGGLDRDAMMNQLIGTTNKPFKKPARA</sequence>
<dbReference type="Pfam" id="PF02033">
    <property type="entry name" value="RBFA"/>
    <property type="match status" value="1"/>
</dbReference>
<accession>A0A1D1W2Q9</accession>
<dbReference type="InterPro" id="IPR015946">
    <property type="entry name" value="KH_dom-like_a/b"/>
</dbReference>
<comment type="caution">
    <text evidence="1">The sequence shown here is derived from an EMBL/GenBank/DDBJ whole genome shotgun (WGS) entry which is preliminary data.</text>
</comment>
<evidence type="ECO:0000313" key="1">
    <source>
        <dbReference type="EMBL" id="GAV05209.1"/>
    </source>
</evidence>
<dbReference type="AlphaFoldDB" id="A0A1D1W2Q9"/>
<evidence type="ECO:0000313" key="2">
    <source>
        <dbReference type="Proteomes" id="UP000186922"/>
    </source>
</evidence>
<evidence type="ECO:0008006" key="3">
    <source>
        <dbReference type="Google" id="ProtNLM"/>
    </source>
</evidence>
<dbReference type="InterPro" id="IPR000238">
    <property type="entry name" value="RbfA"/>
</dbReference>
<dbReference type="PANTHER" id="PTHR14725">
    <property type="entry name" value="RIBOSOME-BINDING FACTOR A, MITOCHONDRIAL-RELATED"/>
    <property type="match status" value="1"/>
</dbReference>
<dbReference type="InterPro" id="IPR039212">
    <property type="entry name" value="RBFA_mitochondrial"/>
</dbReference>
<dbReference type="InterPro" id="IPR023799">
    <property type="entry name" value="RbfA_dom_sf"/>
</dbReference>
<dbReference type="STRING" id="947166.A0A1D1W2Q9"/>
<dbReference type="SUPFAM" id="SSF89919">
    <property type="entry name" value="Ribosome-binding factor A, RbfA"/>
    <property type="match status" value="1"/>
</dbReference>
<proteinExistence type="predicted"/>
<dbReference type="EMBL" id="BDGG01000012">
    <property type="protein sequence ID" value="GAV05209.1"/>
    <property type="molecule type" value="Genomic_DNA"/>
</dbReference>
<dbReference type="Gene3D" id="3.30.300.20">
    <property type="match status" value="1"/>
</dbReference>
<gene>
    <name evidence="1" type="primary">RvY_15377-1</name>
    <name evidence="1" type="synonym">RvY_15377.1</name>
    <name evidence="1" type="ORF">RvY_15377</name>
</gene>
<keyword evidence="2" id="KW-1185">Reference proteome</keyword>
<dbReference type="OrthoDB" id="418445at2759"/>
<protein>
    <recommendedName>
        <fullName evidence="3">Ribosome-binding factor A</fullName>
    </recommendedName>
</protein>
<dbReference type="PANTHER" id="PTHR14725:SF0">
    <property type="entry name" value="RIBOSOME-BINDING FACTOR A, MITOCHONDRIAL-RELATED"/>
    <property type="match status" value="1"/>
</dbReference>